<organism evidence="1 2">
    <name type="scientific">Scytonema hofmannii PCC 7110</name>
    <dbReference type="NCBI Taxonomy" id="128403"/>
    <lineage>
        <taxon>Bacteria</taxon>
        <taxon>Bacillati</taxon>
        <taxon>Cyanobacteriota</taxon>
        <taxon>Cyanophyceae</taxon>
        <taxon>Nostocales</taxon>
        <taxon>Scytonemataceae</taxon>
        <taxon>Scytonema</taxon>
    </lineage>
</organism>
<proteinExistence type="predicted"/>
<dbReference type="OrthoDB" id="3078263at2"/>
<gene>
    <name evidence="1" type="ORF">WA1_06770</name>
</gene>
<dbReference type="SUPFAM" id="SSF160631">
    <property type="entry name" value="SMI1/KNR4-like"/>
    <property type="match status" value="1"/>
</dbReference>
<evidence type="ECO:0000313" key="1">
    <source>
        <dbReference type="EMBL" id="KYC35523.1"/>
    </source>
</evidence>
<dbReference type="InterPro" id="IPR037883">
    <property type="entry name" value="Knr4/Smi1-like_sf"/>
</dbReference>
<name>A0A139WSY1_9CYAN</name>
<evidence type="ECO:0008006" key="3">
    <source>
        <dbReference type="Google" id="ProtNLM"/>
    </source>
</evidence>
<accession>A0A139WSY1</accession>
<dbReference type="EMBL" id="ANNX02000051">
    <property type="protein sequence ID" value="KYC35523.1"/>
    <property type="molecule type" value="Genomic_DNA"/>
</dbReference>
<keyword evidence="2" id="KW-1185">Reference proteome</keyword>
<dbReference type="AlphaFoldDB" id="A0A139WSY1"/>
<dbReference type="STRING" id="128403.WA1_06770"/>
<dbReference type="Proteomes" id="UP000076925">
    <property type="component" value="Unassembled WGS sequence"/>
</dbReference>
<evidence type="ECO:0000313" key="2">
    <source>
        <dbReference type="Proteomes" id="UP000076925"/>
    </source>
</evidence>
<reference evidence="1 2" key="1">
    <citation type="journal article" date="2013" name="Genome Biol. Evol.">
        <title>Genomes of Stigonematalean cyanobacteria (subsection V) and the evolution of oxygenic photosynthesis from prokaryotes to plastids.</title>
        <authorList>
            <person name="Dagan T."/>
            <person name="Roettger M."/>
            <person name="Stucken K."/>
            <person name="Landan G."/>
            <person name="Koch R."/>
            <person name="Major P."/>
            <person name="Gould S.B."/>
            <person name="Goremykin V.V."/>
            <person name="Rippka R."/>
            <person name="Tandeau de Marsac N."/>
            <person name="Gugger M."/>
            <person name="Lockhart P.J."/>
            <person name="Allen J.F."/>
            <person name="Brune I."/>
            <person name="Maus I."/>
            <person name="Puhler A."/>
            <person name="Martin W.F."/>
        </authorList>
    </citation>
    <scope>NUCLEOTIDE SEQUENCE [LARGE SCALE GENOMIC DNA]</scope>
    <source>
        <strain evidence="1 2">PCC 7110</strain>
    </source>
</reference>
<protein>
    <recommendedName>
        <fullName evidence="3">Knr4/Smi1-like domain-containing protein</fullName>
    </recommendedName>
</protein>
<comment type="caution">
    <text evidence="1">The sequence shown here is derived from an EMBL/GenBank/DDBJ whole genome shotgun (WGS) entry which is preliminary data.</text>
</comment>
<sequence>MYEWLEKEISEIKTRKFHVIKTPGEEVDIAMSMPSDIYSLLPPSYVAFLSKFGRAKLYRENAYYQVGILNPPQDKILKSGEKVLHIGFFNDSEAYFKYSLLIPGKESPVYECTDEGFEKIADSFEEWLTIRCEDARDAYTDSKWEEIWNGPKPFTKEEEAVVIARKQFQWQVVGFDENRTLKIAVKNNSNLILPYLTIGMRAIDPTEEGRIWESGLYIDISSIQPGQESVVEHHIHQNLFTPINTELFQVSDPLPEERDKYWEFQKLRTAEVGK</sequence>
<dbReference type="RefSeq" id="WP_017748933.1">
    <property type="nucleotide sequence ID" value="NZ_KQ976354.1"/>
</dbReference>